<evidence type="ECO:0000256" key="5">
    <source>
        <dbReference type="RuleBase" id="RU363019"/>
    </source>
</evidence>
<evidence type="ECO:0000313" key="8">
    <source>
        <dbReference type="Proteomes" id="UP000886881"/>
    </source>
</evidence>
<dbReference type="PIRSF" id="PIRSF001467">
    <property type="entry name" value="Peptidylpro_ismrse"/>
    <property type="match status" value="1"/>
</dbReference>
<dbReference type="Gene3D" id="2.40.100.10">
    <property type="entry name" value="Cyclophilin-like"/>
    <property type="match status" value="1"/>
</dbReference>
<dbReference type="PROSITE" id="PS00170">
    <property type="entry name" value="CSA_PPIASE_1"/>
    <property type="match status" value="1"/>
</dbReference>
<evidence type="ECO:0000256" key="3">
    <source>
        <dbReference type="ARBA" id="ARBA00023110"/>
    </source>
</evidence>
<comment type="similarity">
    <text evidence="2 5">Belongs to the cyclophilin-type PPIase family.</text>
</comment>
<dbReference type="GO" id="GO:0003755">
    <property type="term" value="F:peptidyl-prolyl cis-trans isomerase activity"/>
    <property type="evidence" value="ECO:0007669"/>
    <property type="project" value="UniProtKB-UniRule"/>
</dbReference>
<accession>A0A9D1KIV2</accession>
<dbReference type="SUPFAM" id="SSF50891">
    <property type="entry name" value="Cyclophilin-like"/>
    <property type="match status" value="1"/>
</dbReference>
<evidence type="ECO:0000259" key="6">
    <source>
        <dbReference type="PROSITE" id="PS50072"/>
    </source>
</evidence>
<dbReference type="PANTHER" id="PTHR45625:SF4">
    <property type="entry name" value="PEPTIDYLPROLYL ISOMERASE DOMAIN AND WD REPEAT-CONTAINING PROTEIN 1"/>
    <property type="match status" value="1"/>
</dbReference>
<dbReference type="EMBL" id="DVLC01000090">
    <property type="protein sequence ID" value="HIT47140.1"/>
    <property type="molecule type" value="Genomic_DNA"/>
</dbReference>
<keyword evidence="4 5" id="KW-0413">Isomerase</keyword>
<dbReference type="PANTHER" id="PTHR45625">
    <property type="entry name" value="PEPTIDYL-PROLYL CIS-TRANS ISOMERASE-RELATED"/>
    <property type="match status" value="1"/>
</dbReference>
<dbReference type="PROSITE" id="PS50072">
    <property type="entry name" value="CSA_PPIASE_2"/>
    <property type="match status" value="1"/>
</dbReference>
<dbReference type="InterPro" id="IPR029000">
    <property type="entry name" value="Cyclophilin-like_dom_sf"/>
</dbReference>
<dbReference type="AlphaFoldDB" id="A0A9D1KIV2"/>
<sequence>MPEEPVFDIITSMGVIKVKLYSKTPKHRENFEKLALEKYYDGLLFHRVIDGFMIQTGDPLTKDPANKARFGTGGPDYTIPAEFVSEYTHKKGALAAARRGDAANPLKESSGSQFYIVQDPVACAALDGDYTVFGETIEGLDVIDAIAAVDTDNRDCPLQDVKIITIKLDE</sequence>
<keyword evidence="3 5" id="KW-0697">Rotamase</keyword>
<proteinExistence type="inferred from homology"/>
<reference evidence="7" key="2">
    <citation type="journal article" date="2021" name="PeerJ">
        <title>Extensive microbial diversity within the chicken gut microbiome revealed by metagenomics and culture.</title>
        <authorList>
            <person name="Gilroy R."/>
            <person name="Ravi A."/>
            <person name="Getino M."/>
            <person name="Pursley I."/>
            <person name="Horton D.L."/>
            <person name="Alikhan N.F."/>
            <person name="Baker D."/>
            <person name="Gharbi K."/>
            <person name="Hall N."/>
            <person name="Watson M."/>
            <person name="Adriaenssens E.M."/>
            <person name="Foster-Nyarko E."/>
            <person name="Jarju S."/>
            <person name="Secka A."/>
            <person name="Antonio M."/>
            <person name="Oren A."/>
            <person name="Chaudhuri R.R."/>
            <person name="La Ragione R."/>
            <person name="Hildebrand F."/>
            <person name="Pallen M.J."/>
        </authorList>
    </citation>
    <scope>NUCLEOTIDE SEQUENCE</scope>
    <source>
        <strain evidence="7">ChiHecec2B26-709</strain>
    </source>
</reference>
<dbReference type="PRINTS" id="PR00153">
    <property type="entry name" value="CSAPPISMRASE"/>
</dbReference>
<dbReference type="InterPro" id="IPR044666">
    <property type="entry name" value="Cyclophilin_A-like"/>
</dbReference>
<dbReference type="Pfam" id="PF00160">
    <property type="entry name" value="Pro_isomerase"/>
    <property type="match status" value="1"/>
</dbReference>
<gene>
    <name evidence="7" type="ORF">IAC35_04710</name>
</gene>
<name>A0A9D1KIV2_9BACT</name>
<comment type="catalytic activity">
    <reaction evidence="5">
        <text>[protein]-peptidylproline (omega=180) = [protein]-peptidylproline (omega=0)</text>
        <dbReference type="Rhea" id="RHEA:16237"/>
        <dbReference type="Rhea" id="RHEA-COMP:10747"/>
        <dbReference type="Rhea" id="RHEA-COMP:10748"/>
        <dbReference type="ChEBI" id="CHEBI:83833"/>
        <dbReference type="ChEBI" id="CHEBI:83834"/>
        <dbReference type="EC" id="5.2.1.8"/>
    </reaction>
</comment>
<dbReference type="InterPro" id="IPR024936">
    <property type="entry name" value="Cyclophilin-type_PPIase"/>
</dbReference>
<comment type="function">
    <text evidence="1 5">PPIases accelerate the folding of proteins. It catalyzes the cis-trans isomerization of proline imidic peptide bonds in oligopeptides.</text>
</comment>
<reference evidence="7" key="1">
    <citation type="submission" date="2020-10" db="EMBL/GenBank/DDBJ databases">
        <authorList>
            <person name="Gilroy R."/>
        </authorList>
    </citation>
    <scope>NUCLEOTIDE SEQUENCE</scope>
    <source>
        <strain evidence="7">ChiHecec2B26-709</strain>
    </source>
</reference>
<evidence type="ECO:0000256" key="1">
    <source>
        <dbReference type="ARBA" id="ARBA00002388"/>
    </source>
</evidence>
<dbReference type="InterPro" id="IPR002130">
    <property type="entry name" value="Cyclophilin-type_PPIase_dom"/>
</dbReference>
<feature type="domain" description="PPIase cyclophilin-type" evidence="6">
    <location>
        <begin position="11"/>
        <end position="168"/>
    </location>
</feature>
<organism evidence="7 8">
    <name type="scientific">Candidatus Cryptobacteroides merdipullorum</name>
    <dbReference type="NCBI Taxonomy" id="2840771"/>
    <lineage>
        <taxon>Bacteria</taxon>
        <taxon>Pseudomonadati</taxon>
        <taxon>Bacteroidota</taxon>
        <taxon>Bacteroidia</taxon>
        <taxon>Bacteroidales</taxon>
        <taxon>Candidatus Cryptobacteroides</taxon>
    </lineage>
</organism>
<dbReference type="EC" id="5.2.1.8" evidence="5"/>
<dbReference type="Proteomes" id="UP000886881">
    <property type="component" value="Unassembled WGS sequence"/>
</dbReference>
<comment type="caution">
    <text evidence="7">The sequence shown here is derived from an EMBL/GenBank/DDBJ whole genome shotgun (WGS) entry which is preliminary data.</text>
</comment>
<evidence type="ECO:0000313" key="7">
    <source>
        <dbReference type="EMBL" id="HIT47140.1"/>
    </source>
</evidence>
<protein>
    <recommendedName>
        <fullName evidence="5">Peptidyl-prolyl cis-trans isomerase</fullName>
        <shortName evidence="5">PPIase</shortName>
        <ecNumber evidence="5">5.2.1.8</ecNumber>
    </recommendedName>
</protein>
<evidence type="ECO:0000256" key="2">
    <source>
        <dbReference type="ARBA" id="ARBA00007365"/>
    </source>
</evidence>
<evidence type="ECO:0000256" key="4">
    <source>
        <dbReference type="ARBA" id="ARBA00023235"/>
    </source>
</evidence>
<dbReference type="GO" id="GO:0006457">
    <property type="term" value="P:protein folding"/>
    <property type="evidence" value="ECO:0007669"/>
    <property type="project" value="InterPro"/>
</dbReference>
<dbReference type="CDD" id="cd00317">
    <property type="entry name" value="cyclophilin"/>
    <property type="match status" value="1"/>
</dbReference>
<dbReference type="InterPro" id="IPR020892">
    <property type="entry name" value="Cyclophilin-type_PPIase_CS"/>
</dbReference>